<dbReference type="Pfam" id="PF00903">
    <property type="entry name" value="Glyoxalase"/>
    <property type="match status" value="1"/>
</dbReference>
<dbReference type="Proteomes" id="UP000270261">
    <property type="component" value="Unassembled WGS sequence"/>
</dbReference>
<keyword evidence="3" id="KW-0223">Dioxygenase</keyword>
<dbReference type="SUPFAM" id="SSF54593">
    <property type="entry name" value="Glyoxalase/Bleomycin resistance protein/Dihydroxybiphenyl dioxygenase"/>
    <property type="match status" value="1"/>
</dbReference>
<accession>A0A426FN09</accession>
<dbReference type="Gene3D" id="3.10.180.10">
    <property type="entry name" value="2,3-Dihydroxybiphenyl 1,2-Dioxygenase, domain 1"/>
    <property type="match status" value="1"/>
</dbReference>
<dbReference type="PROSITE" id="PS00934">
    <property type="entry name" value="GLYOXALASE_I_1"/>
    <property type="match status" value="1"/>
</dbReference>
<dbReference type="NCBIfam" id="NF041414">
    <property type="entry name" value="ArsI_CadI_VOC"/>
    <property type="match status" value="1"/>
</dbReference>
<dbReference type="EMBL" id="RRUE01000002">
    <property type="protein sequence ID" value="RRN44076.1"/>
    <property type="molecule type" value="Genomic_DNA"/>
</dbReference>
<comment type="caution">
    <text evidence="3">The sequence shown here is derived from an EMBL/GenBank/DDBJ whole genome shotgun (WGS) entry which is preliminary data.</text>
</comment>
<keyword evidence="3" id="KW-0560">Oxidoreductase</keyword>
<evidence type="ECO:0000313" key="3">
    <source>
        <dbReference type="EMBL" id="RRN44076.1"/>
    </source>
</evidence>
<dbReference type="PANTHER" id="PTHR41294">
    <property type="entry name" value="CADMIUM-INDUCED PROTEIN CADI"/>
    <property type="match status" value="1"/>
</dbReference>
<dbReference type="GO" id="GO:0046872">
    <property type="term" value="F:metal ion binding"/>
    <property type="evidence" value="ECO:0007669"/>
    <property type="project" value="UniProtKB-KW"/>
</dbReference>
<evidence type="ECO:0000256" key="1">
    <source>
        <dbReference type="ARBA" id="ARBA00022723"/>
    </source>
</evidence>
<dbReference type="InterPro" id="IPR049789">
    <property type="entry name" value="ArsI/CadI-like"/>
</dbReference>
<feature type="domain" description="VOC" evidence="2">
    <location>
        <begin position="16"/>
        <end position="132"/>
    </location>
</feature>
<dbReference type="InterPro" id="IPR018146">
    <property type="entry name" value="Glyoxalase_1_CS"/>
</dbReference>
<dbReference type="PROSITE" id="PS51819">
    <property type="entry name" value="VOC"/>
    <property type="match status" value="1"/>
</dbReference>
<protein>
    <submittedName>
        <fullName evidence="3">Glyoxalase/bleomycin resistance/dioxygenase family protein</fullName>
    </submittedName>
</protein>
<dbReference type="InterPro" id="IPR004360">
    <property type="entry name" value="Glyas_Fos-R_dOase_dom"/>
</dbReference>
<dbReference type="InterPro" id="IPR029068">
    <property type="entry name" value="Glyas_Bleomycin-R_OHBP_Dase"/>
</dbReference>
<sequence length="160" mass="17784">MNMDKSSFSASKGWNKRPHININVNDIEASTAFYSNLFGMPPSKRRVDYAKFESSDPPMNVALLEFPSPKKRDGHFGIQVKSSATVEEVGERLKKAGVKIKQKEEEVACCYSVQTKVWTVDPDGYHWEIFVSTGNAPNAACTSDCDCICYDPKTGGCTWS</sequence>
<evidence type="ECO:0000259" key="2">
    <source>
        <dbReference type="PROSITE" id="PS51819"/>
    </source>
</evidence>
<keyword evidence="4" id="KW-1185">Reference proteome</keyword>
<name>A0A426FN09_9BURK</name>
<reference evidence="3 4" key="1">
    <citation type="submission" date="2018-11" db="EMBL/GenBank/DDBJ databases">
        <title>Genome sequencing of Lautropia sp. KCOM 2505 (= ChDC F240).</title>
        <authorList>
            <person name="Kook J.-K."/>
            <person name="Park S.-N."/>
            <person name="Lim Y.K."/>
        </authorList>
    </citation>
    <scope>NUCLEOTIDE SEQUENCE [LARGE SCALE GENOMIC DNA]</scope>
    <source>
        <strain evidence="3 4">KCOM 2505</strain>
    </source>
</reference>
<keyword evidence="1" id="KW-0479">Metal-binding</keyword>
<gene>
    <name evidence="3" type="ORF">EHV23_11890</name>
</gene>
<organism evidence="3 4">
    <name type="scientific">Lautropia dentalis</name>
    <dbReference type="NCBI Taxonomy" id="2490857"/>
    <lineage>
        <taxon>Bacteria</taxon>
        <taxon>Pseudomonadati</taxon>
        <taxon>Pseudomonadota</taxon>
        <taxon>Betaproteobacteria</taxon>
        <taxon>Burkholderiales</taxon>
        <taxon>Burkholderiaceae</taxon>
        <taxon>Lautropia</taxon>
    </lineage>
</organism>
<dbReference type="AlphaFoldDB" id="A0A426FN09"/>
<dbReference type="PANTHER" id="PTHR41294:SF1">
    <property type="entry name" value="CADMIUM-INDUCED PROTEIN CADI"/>
    <property type="match status" value="1"/>
</dbReference>
<dbReference type="GO" id="GO:0046686">
    <property type="term" value="P:response to cadmium ion"/>
    <property type="evidence" value="ECO:0007669"/>
    <property type="project" value="TreeGrafter"/>
</dbReference>
<evidence type="ECO:0000313" key="4">
    <source>
        <dbReference type="Proteomes" id="UP000270261"/>
    </source>
</evidence>
<dbReference type="GO" id="GO:0004462">
    <property type="term" value="F:lactoylglutathione lyase activity"/>
    <property type="evidence" value="ECO:0007669"/>
    <property type="project" value="InterPro"/>
</dbReference>
<proteinExistence type="predicted"/>
<dbReference type="InterPro" id="IPR052393">
    <property type="entry name" value="Cadmium-induced_rsp"/>
</dbReference>
<dbReference type="InterPro" id="IPR037523">
    <property type="entry name" value="VOC_core"/>
</dbReference>
<dbReference type="GO" id="GO:0051213">
    <property type="term" value="F:dioxygenase activity"/>
    <property type="evidence" value="ECO:0007669"/>
    <property type="project" value="UniProtKB-KW"/>
</dbReference>